<evidence type="ECO:0000313" key="4">
    <source>
        <dbReference type="Proteomes" id="UP001381693"/>
    </source>
</evidence>
<feature type="compositionally biased region" description="Basic and acidic residues" evidence="1">
    <location>
        <begin position="1"/>
        <end position="22"/>
    </location>
</feature>
<proteinExistence type="predicted"/>
<sequence length="99" mass="11166">MVDNTRDQPSEKEYPPKSKDWLKNAGIGMEKRRRSSSANNYRIENNKMIIENEDGTIQELEIVSSKDKHGKLRKAVPTLPLSFAIICLLLNIVPGLGNT</sequence>
<gene>
    <name evidence="3" type="ORF">SK128_008326</name>
</gene>
<keyword evidence="2" id="KW-0472">Membrane</keyword>
<accession>A0AAN8ZT09</accession>
<dbReference type="EMBL" id="JAXCGZ010018872">
    <property type="protein sequence ID" value="KAK7067341.1"/>
    <property type="molecule type" value="Genomic_DNA"/>
</dbReference>
<evidence type="ECO:0000256" key="2">
    <source>
        <dbReference type="SAM" id="Phobius"/>
    </source>
</evidence>
<organism evidence="3 4">
    <name type="scientific">Halocaridina rubra</name>
    <name type="common">Hawaiian red shrimp</name>
    <dbReference type="NCBI Taxonomy" id="373956"/>
    <lineage>
        <taxon>Eukaryota</taxon>
        <taxon>Metazoa</taxon>
        <taxon>Ecdysozoa</taxon>
        <taxon>Arthropoda</taxon>
        <taxon>Crustacea</taxon>
        <taxon>Multicrustacea</taxon>
        <taxon>Malacostraca</taxon>
        <taxon>Eumalacostraca</taxon>
        <taxon>Eucarida</taxon>
        <taxon>Decapoda</taxon>
        <taxon>Pleocyemata</taxon>
        <taxon>Caridea</taxon>
        <taxon>Atyoidea</taxon>
        <taxon>Atyidae</taxon>
        <taxon>Halocaridina</taxon>
    </lineage>
</organism>
<keyword evidence="2" id="KW-1133">Transmembrane helix</keyword>
<dbReference type="AlphaFoldDB" id="A0AAN8ZT09"/>
<feature type="region of interest" description="Disordered" evidence="1">
    <location>
        <begin position="1"/>
        <end position="39"/>
    </location>
</feature>
<keyword evidence="4" id="KW-1185">Reference proteome</keyword>
<evidence type="ECO:0000313" key="3">
    <source>
        <dbReference type="EMBL" id="KAK7067341.1"/>
    </source>
</evidence>
<reference evidence="3 4" key="1">
    <citation type="submission" date="2023-11" db="EMBL/GenBank/DDBJ databases">
        <title>Halocaridina rubra genome assembly.</title>
        <authorList>
            <person name="Smith C."/>
        </authorList>
    </citation>
    <scope>NUCLEOTIDE SEQUENCE [LARGE SCALE GENOMIC DNA]</scope>
    <source>
        <strain evidence="3">EP-1</strain>
        <tissue evidence="3">Whole</tissue>
    </source>
</reference>
<name>A0AAN8ZT09_HALRR</name>
<feature type="transmembrane region" description="Helical" evidence="2">
    <location>
        <begin position="75"/>
        <end position="93"/>
    </location>
</feature>
<evidence type="ECO:0000256" key="1">
    <source>
        <dbReference type="SAM" id="MobiDB-lite"/>
    </source>
</evidence>
<dbReference type="Proteomes" id="UP001381693">
    <property type="component" value="Unassembled WGS sequence"/>
</dbReference>
<protein>
    <submittedName>
        <fullName evidence="3">Uncharacterized protein</fullName>
    </submittedName>
</protein>
<keyword evidence="2" id="KW-0812">Transmembrane</keyword>
<comment type="caution">
    <text evidence="3">The sequence shown here is derived from an EMBL/GenBank/DDBJ whole genome shotgun (WGS) entry which is preliminary data.</text>
</comment>